<name>A0ABD1GXE7_SALDI</name>
<dbReference type="InterPro" id="IPR036397">
    <property type="entry name" value="RNaseH_sf"/>
</dbReference>
<dbReference type="CDD" id="cd06141">
    <property type="entry name" value="WRN_exo"/>
    <property type="match status" value="1"/>
</dbReference>
<dbReference type="Proteomes" id="UP001567538">
    <property type="component" value="Unassembled WGS sequence"/>
</dbReference>
<evidence type="ECO:0000259" key="3">
    <source>
        <dbReference type="SMART" id="SM00474"/>
    </source>
</evidence>
<reference evidence="4 5" key="1">
    <citation type="submission" date="2024-06" db="EMBL/GenBank/DDBJ databases">
        <title>A chromosome level genome sequence of Diviner's sage (Salvia divinorum).</title>
        <authorList>
            <person name="Ford S.A."/>
            <person name="Ro D.-K."/>
            <person name="Ness R.W."/>
            <person name="Phillips M.A."/>
        </authorList>
    </citation>
    <scope>NUCLEOTIDE SEQUENCE [LARGE SCALE GENOMIC DNA]</scope>
    <source>
        <strain evidence="4">SAF-2024a</strain>
        <tissue evidence="4">Leaf</tissue>
    </source>
</reference>
<keyword evidence="1" id="KW-0540">Nuclease</keyword>
<evidence type="ECO:0000256" key="1">
    <source>
        <dbReference type="ARBA" id="ARBA00022722"/>
    </source>
</evidence>
<dbReference type="PANTHER" id="PTHR13620">
    <property type="entry name" value="3-5 EXONUCLEASE"/>
    <property type="match status" value="1"/>
</dbReference>
<evidence type="ECO:0000256" key="2">
    <source>
        <dbReference type="ARBA" id="ARBA00022801"/>
    </source>
</evidence>
<dbReference type="AlphaFoldDB" id="A0ABD1GXE7"/>
<dbReference type="InterPro" id="IPR051132">
    <property type="entry name" value="3-5_Exonuclease_domain"/>
</dbReference>
<dbReference type="EMBL" id="JBEAFC010000007">
    <property type="protein sequence ID" value="KAL1548782.1"/>
    <property type="molecule type" value="Genomic_DNA"/>
</dbReference>
<evidence type="ECO:0000313" key="5">
    <source>
        <dbReference type="Proteomes" id="UP001567538"/>
    </source>
</evidence>
<dbReference type="InterPro" id="IPR002562">
    <property type="entry name" value="3'-5'_exonuclease_dom"/>
</dbReference>
<dbReference type="PANTHER" id="PTHR13620:SF105">
    <property type="entry name" value="OS01G0737700 PROTEIN"/>
    <property type="match status" value="1"/>
</dbReference>
<feature type="domain" description="3'-5' exonuclease" evidence="3">
    <location>
        <begin position="42"/>
        <end position="208"/>
    </location>
</feature>
<keyword evidence="5" id="KW-1185">Reference proteome</keyword>
<organism evidence="4 5">
    <name type="scientific">Salvia divinorum</name>
    <name type="common">Maria pastora</name>
    <name type="synonym">Diviner's sage</name>
    <dbReference type="NCBI Taxonomy" id="28513"/>
    <lineage>
        <taxon>Eukaryota</taxon>
        <taxon>Viridiplantae</taxon>
        <taxon>Streptophyta</taxon>
        <taxon>Embryophyta</taxon>
        <taxon>Tracheophyta</taxon>
        <taxon>Spermatophyta</taxon>
        <taxon>Magnoliopsida</taxon>
        <taxon>eudicotyledons</taxon>
        <taxon>Gunneridae</taxon>
        <taxon>Pentapetalae</taxon>
        <taxon>asterids</taxon>
        <taxon>lamiids</taxon>
        <taxon>Lamiales</taxon>
        <taxon>Lamiaceae</taxon>
        <taxon>Nepetoideae</taxon>
        <taxon>Mentheae</taxon>
        <taxon>Salviinae</taxon>
        <taxon>Salvia</taxon>
        <taxon>Salvia subgen. Calosphace</taxon>
    </lineage>
</organism>
<keyword evidence="2" id="KW-0378">Hydrolase</keyword>
<sequence>MAITITPNTMRVNTHQTYNVRFFEEDIYTTVTANSAVVTDWIDDIKYLYHLPDVIVGLDIEWRPSYSSQSNPAATLQLCVRDRCLVYQILHSDCIPDSLVRFLSSEYDYICFVGVGIKQDMEKLQREYGIGGGAQYVDLRGLAAEAYGRQGLERASLKTLASVVMGKEVEKPDGVRMSRWDQPRLTAEQVKYACVDAYLSFEIGRLLDL</sequence>
<dbReference type="InterPro" id="IPR012337">
    <property type="entry name" value="RNaseH-like_sf"/>
</dbReference>
<dbReference type="Gene3D" id="3.30.420.10">
    <property type="entry name" value="Ribonuclease H-like superfamily/Ribonuclease H"/>
    <property type="match status" value="1"/>
</dbReference>
<protein>
    <submittedName>
        <fullName evidence="4">Werner Syndrome-like exonuclease</fullName>
    </submittedName>
</protein>
<accession>A0ABD1GXE7</accession>
<evidence type="ECO:0000313" key="4">
    <source>
        <dbReference type="EMBL" id="KAL1548782.1"/>
    </source>
</evidence>
<dbReference type="SMART" id="SM00474">
    <property type="entry name" value="35EXOc"/>
    <property type="match status" value="1"/>
</dbReference>
<gene>
    <name evidence="4" type="ORF">AAHA92_16971</name>
</gene>
<proteinExistence type="predicted"/>
<comment type="caution">
    <text evidence="4">The sequence shown here is derived from an EMBL/GenBank/DDBJ whole genome shotgun (WGS) entry which is preliminary data.</text>
</comment>
<dbReference type="Pfam" id="PF01612">
    <property type="entry name" value="DNA_pol_A_exo1"/>
    <property type="match status" value="1"/>
</dbReference>
<dbReference type="FunFam" id="3.30.420.10:FF:000054">
    <property type="entry name" value="Werner Syndrome-like exonuclease"/>
    <property type="match status" value="1"/>
</dbReference>
<dbReference type="GO" id="GO:0008408">
    <property type="term" value="F:3'-5' exonuclease activity"/>
    <property type="evidence" value="ECO:0007669"/>
    <property type="project" value="UniProtKB-ARBA"/>
</dbReference>
<dbReference type="SUPFAM" id="SSF53098">
    <property type="entry name" value="Ribonuclease H-like"/>
    <property type="match status" value="1"/>
</dbReference>